<sequence>MAENQYWYNVVTGEIEKGQQSDWTKLLGPYATEDEAKQALAKVAENNERWDELDEDDRQRDNNPLNDDA</sequence>
<organism evidence="2 3">
    <name type="scientific">Micrococcoides hystricis</name>
    <dbReference type="NCBI Taxonomy" id="1572761"/>
    <lineage>
        <taxon>Bacteria</taxon>
        <taxon>Bacillati</taxon>
        <taxon>Actinomycetota</taxon>
        <taxon>Actinomycetes</taxon>
        <taxon>Micrococcales</taxon>
        <taxon>Micrococcaceae</taxon>
        <taxon>Micrococcoides</taxon>
    </lineage>
</organism>
<evidence type="ECO:0000313" key="2">
    <source>
        <dbReference type="EMBL" id="MFC0580848.1"/>
    </source>
</evidence>
<dbReference type="Proteomes" id="UP001589862">
    <property type="component" value="Unassembled WGS sequence"/>
</dbReference>
<evidence type="ECO:0000256" key="1">
    <source>
        <dbReference type="SAM" id="MobiDB-lite"/>
    </source>
</evidence>
<reference evidence="2 3" key="1">
    <citation type="submission" date="2024-09" db="EMBL/GenBank/DDBJ databases">
        <authorList>
            <person name="Sun Q."/>
            <person name="Mori K."/>
        </authorList>
    </citation>
    <scope>NUCLEOTIDE SEQUENCE [LARGE SCALE GENOMIC DNA]</scope>
    <source>
        <strain evidence="2 3">NCAIM B.02604</strain>
    </source>
</reference>
<feature type="region of interest" description="Disordered" evidence="1">
    <location>
        <begin position="45"/>
        <end position="69"/>
    </location>
</feature>
<proteinExistence type="predicted"/>
<comment type="caution">
    <text evidence="2">The sequence shown here is derived from an EMBL/GenBank/DDBJ whole genome shotgun (WGS) entry which is preliminary data.</text>
</comment>
<accession>A0ABV6P7N8</accession>
<protein>
    <submittedName>
        <fullName evidence="2">SPOR domain-containing protein</fullName>
    </submittedName>
</protein>
<dbReference type="EMBL" id="JBHLUB010000001">
    <property type="protein sequence ID" value="MFC0580848.1"/>
    <property type="molecule type" value="Genomic_DNA"/>
</dbReference>
<evidence type="ECO:0000313" key="3">
    <source>
        <dbReference type="Proteomes" id="UP001589862"/>
    </source>
</evidence>
<gene>
    <name evidence="2" type="ORF">ACFFFR_00385</name>
</gene>
<keyword evidence="3" id="KW-1185">Reference proteome</keyword>
<dbReference type="RefSeq" id="WP_377457209.1">
    <property type="nucleotide sequence ID" value="NZ_JBHLUB010000001.1"/>
</dbReference>
<name>A0ABV6P7N8_9MICC</name>